<feature type="transmembrane region" description="Helical" evidence="8">
    <location>
        <begin position="1846"/>
        <end position="1868"/>
    </location>
</feature>
<dbReference type="InterPro" id="IPR002035">
    <property type="entry name" value="VWF_A"/>
</dbReference>
<feature type="domain" description="EGF-like" evidence="11">
    <location>
        <begin position="862"/>
        <end position="900"/>
    </location>
</feature>
<proteinExistence type="predicted"/>
<dbReference type="SMART" id="SM00327">
    <property type="entry name" value="VWA"/>
    <property type="match status" value="1"/>
</dbReference>
<dbReference type="PROSITE" id="PS00010">
    <property type="entry name" value="ASX_HYDROXYL"/>
    <property type="match status" value="11"/>
</dbReference>
<dbReference type="InterPro" id="IPR000082">
    <property type="entry name" value="SEA_dom"/>
</dbReference>
<sequence>MARARGAFFAALIALSAAHQRYATQESPQQTYSHLECRVDDPLSCSQSKGEVCVFNNGQYRCACPPGVSRLSDGRCKSLNECSQPKFNTCHKDARCIDKVEGYTCECKEGFSDVSSDRVNKPGRQCQRTQNECGAPQTYGVDCHDAASCVDTAEGFQCVCQPGYTDISATYSKNPGRQCVEVVNECRMGTADCSPNAECIDLPQGYDCRCRAGYVDASPNVEFYPGRVCSQPREPEYYGRVSPVNECSDSSTCGPNEECQVDASGRRVCTCQSGAVKDENGRCRVYSQCERSQECDANAQCSNTYSGVECKCQAGYKDVSPDPIGSPGRKCKLLTNECAEQTHDCDPQAECIDTQDSFTCRCPAHLTDVSSRYGKKPGRKCAKSGNYCSDKSQNTCDENADCVSLPDGYTCKCFNGYVDVSSNANLPPGRACTLHTQCPTQPTDLVFLIDGSGSIGSYIFQTDVLRFVSEFTELFDIGTQQTRVSVVQYSDQIRHEFGLGDYSNARSVHDAIQGIEYLTGLTRTGAAIEHVANEAFNERRGARPRSSSVARVAIVITDGRSQDNVTIPSNNARRMGIQLFAVGVTNHVLDSELETIAGSHDAFFHVNGFEDLNTRLRSLIQKVACPPEAPREPTYGPCDPSTHNGCDRSKNQVCLVNNGRFSCGCPKGFELHPVTKVCGGDICNPEISTSCPDPEVCEKTPFGNWRCSCAEGWRDPHTGACKLLPKEQDAGCKSDAECPNGKCVRSYDGSYVCECGDGFQMDPKTDQCIVPGTCSSGSCDPRKKEQCLPGPNGQPICQCQPGYVRDSTTGICLINECLGPNECDPNAICKDTPESYICTCRPDYQDESPDPIRKPGIKCSSDKDECLLNQHNCSVNAVCHNLRIGFLCVCKEGFIDKSPNPTAFGGTTCEPSIDECADPSLNNCHKNATCINTYDSYTCRCNDGFVDLDNLRNPGRQCKKINDICETGRHTCSPNARCVEVGAQEYECICNNGFLDMSPDPAQGGRVCIEQVCLDPTKNDCHPAAICKEVATAEKYTCTCRDGYIDLTPSKPGRECKEEIFECLNPQLNDCDPIATCIEKRDGYDCVCPLESKDISPDPSRPGRKCHANFDECAHPGYNNCSRFADCFNLDEGYRCQCRQEYYDEDKEHPGTQCKLIVDECQVPSLNNCSSHAKCTNTLEGYECDCIAPYIDVMPTDKGRKCEFDECQDPKYNDCAKEATCHNTPDSYYCVCNAGFYDASPDPEKQGRACIEYSIPEPTATAHNDVSLFNCGNQRCRSSLGEVCLDGKCVCKPGQLKDDTKGGICTDAIEIPIKIRVVSKDGETIVYNYDYSQPNTPEYIEISKEFKNGIGSTLKKTEYAPKYLGTDLQIVLPPRIENPDWDRGLLLNGSVKLSPSADKCEVWKALSRQIESQGMVISKLGVDNLDDLDPCGDRIMGLACGAGFCNLALGEICAQNSVCICPKGFKRAHEGEKCVEVDSLNMPLYVIRDHESPISWTTELATPGTSYHKQIVDRFTSGIIEVLHHLQPVGQSVVTVEVKDIEEPSSRNASWETGALFNYTVYVKKGSVDTPRRVYTDMLDYIIRRNNMEIGTKKLFISPDQLDWGGPCYNADCGPNARCIPDGHGGYRCQCAVGFVDLLPSSPGHDCLSEHSPRWCDNATLNTCSPNAHCELAPYKYKCICNDGFKDASEPDQVPGTICLLDPCSDVNYCPANSKCKSYGDNAVCECIPPSVDVRKAGPEKLEENHLEHNYCLPLTSVNECALKLDNCSNLATCIDKPIGYTCQCNSDTTDQFPEQPGRFCALKACGECNGHGTCITSSNSSLTTCLCDEGWTGDHCETAASKAGLILALILALLFLLLTLLCCIWACTRCRCFGGRGASVGTSGQEIVSEYYTIPRPKLKPAYAEDFGDNSGALAAYLDDGASISSGGSLEEIERRVTTDVTTREIRTTTITDSEGNVHTTQEVINHGGDIHSSVETEAEQFAMTSADHFTHAAAGSSGYHASGASHFEDDNLSLDSDAGQHVSDRVNRASQHHEFESGIERRRNEFSSTMNSREEDYATVGELGRGNGDATMDRNTKFSTHHDFQPGADARTGVERRKNEMVTTTTSNETNYF</sequence>
<accession>A0AA36D634</accession>
<dbReference type="PRINTS" id="PR00453">
    <property type="entry name" value="VWFADOMAIN"/>
</dbReference>
<dbReference type="InterPro" id="IPR057353">
    <property type="entry name" value="TNFR_nem"/>
</dbReference>
<evidence type="ECO:0000256" key="3">
    <source>
        <dbReference type="ARBA" id="ARBA00022737"/>
    </source>
</evidence>
<name>A0AA36D634_9BILA</name>
<feature type="region of interest" description="Disordered" evidence="7">
    <location>
        <begin position="2063"/>
        <end position="2091"/>
    </location>
</feature>
<feature type="domain" description="EGF-like" evidence="11">
    <location>
        <begin position="1757"/>
        <end position="1795"/>
    </location>
</feature>
<protein>
    <submittedName>
        <fullName evidence="13">Uncharacterized protein</fullName>
    </submittedName>
</protein>
<dbReference type="PROSITE" id="PS50024">
    <property type="entry name" value="SEA"/>
    <property type="match status" value="1"/>
</dbReference>
<evidence type="ECO:0000256" key="8">
    <source>
        <dbReference type="SAM" id="Phobius"/>
    </source>
</evidence>
<feature type="domain" description="EGF-like" evidence="11">
    <location>
        <begin position="1604"/>
        <end position="1641"/>
    </location>
</feature>
<dbReference type="Proteomes" id="UP001177023">
    <property type="component" value="Unassembled WGS sequence"/>
</dbReference>
<dbReference type="Gene3D" id="2.90.20.10">
    <property type="entry name" value="Plasmodium vivax P25 domain"/>
    <property type="match status" value="1"/>
</dbReference>
<feature type="domain" description="EGF-like" evidence="11">
    <location>
        <begin position="1203"/>
        <end position="1242"/>
    </location>
</feature>
<feature type="domain" description="EGF-like" evidence="11">
    <location>
        <begin position="384"/>
        <end position="423"/>
    </location>
</feature>
<dbReference type="InterPro" id="IPR001881">
    <property type="entry name" value="EGF-like_Ca-bd_dom"/>
</dbReference>
<dbReference type="Pfam" id="PF23427">
    <property type="entry name" value="EGF_4"/>
    <property type="match status" value="1"/>
</dbReference>
<evidence type="ECO:0000256" key="2">
    <source>
        <dbReference type="ARBA" id="ARBA00022729"/>
    </source>
</evidence>
<dbReference type="Pfam" id="PF23106">
    <property type="entry name" value="EGF_Teneurin"/>
    <property type="match status" value="1"/>
</dbReference>
<dbReference type="Gene3D" id="3.40.50.410">
    <property type="entry name" value="von Willebrand factor, type A domain"/>
    <property type="match status" value="1"/>
</dbReference>
<dbReference type="InterPro" id="IPR018097">
    <property type="entry name" value="EGF_Ca-bd_CS"/>
</dbReference>
<dbReference type="InterPro" id="IPR000152">
    <property type="entry name" value="EGF-type_Asp/Asn_hydroxyl_site"/>
</dbReference>
<evidence type="ECO:0000313" key="13">
    <source>
        <dbReference type="EMBL" id="CAJ0580735.1"/>
    </source>
</evidence>
<evidence type="ECO:0000256" key="6">
    <source>
        <dbReference type="PROSITE-ProRule" id="PRU00076"/>
    </source>
</evidence>
<dbReference type="Pfam" id="PF00008">
    <property type="entry name" value="EGF"/>
    <property type="match status" value="2"/>
</dbReference>
<evidence type="ECO:0000259" key="12">
    <source>
        <dbReference type="PROSITE" id="PS50234"/>
    </source>
</evidence>
<feature type="domain" description="SEA" evidence="10">
    <location>
        <begin position="1307"/>
        <end position="1427"/>
    </location>
</feature>
<comment type="caution">
    <text evidence="6">Lacks conserved residue(s) required for the propagation of feature annotation.</text>
</comment>
<dbReference type="EMBL" id="CATQJA010002662">
    <property type="protein sequence ID" value="CAJ0580735.1"/>
    <property type="molecule type" value="Genomic_DNA"/>
</dbReference>
<dbReference type="CDD" id="cd00054">
    <property type="entry name" value="EGF_CA"/>
    <property type="match status" value="6"/>
</dbReference>
<dbReference type="PROSITE" id="PS50234">
    <property type="entry name" value="VWFA"/>
    <property type="match status" value="1"/>
</dbReference>
<dbReference type="SUPFAM" id="SSF57196">
    <property type="entry name" value="EGF/Laminin"/>
    <property type="match status" value="4"/>
</dbReference>
<keyword evidence="3" id="KW-0677">Repeat</keyword>
<evidence type="ECO:0000256" key="4">
    <source>
        <dbReference type="ARBA" id="ARBA00023157"/>
    </source>
</evidence>
<feature type="domain" description="EGF-like" evidence="11">
    <location>
        <begin position="78"/>
        <end position="117"/>
    </location>
</feature>
<feature type="domain" description="EGF-like" evidence="11">
    <location>
        <begin position="912"/>
        <end position="951"/>
    </location>
</feature>
<keyword evidence="8" id="KW-0472">Membrane</keyword>
<dbReference type="InterPro" id="IPR056590">
    <property type="entry name" value="Mua-3/Mup-4_EGF"/>
</dbReference>
<feature type="domain" description="EGF-like" evidence="11">
    <location>
        <begin position="1802"/>
        <end position="1838"/>
    </location>
</feature>
<feature type="domain" description="EGF-like" evidence="11">
    <location>
        <begin position="182"/>
        <end position="220"/>
    </location>
</feature>
<feature type="domain" description="EGF-like" evidence="11">
    <location>
        <begin position="813"/>
        <end position="850"/>
    </location>
</feature>
<dbReference type="PROSITE" id="PS50026">
    <property type="entry name" value="EGF_3"/>
    <property type="match status" value="16"/>
</dbReference>
<keyword evidence="8" id="KW-0812">Transmembrane</keyword>
<feature type="compositionally biased region" description="Basic and acidic residues" evidence="7">
    <location>
        <begin position="2073"/>
        <end position="2086"/>
    </location>
</feature>
<gene>
    <name evidence="13" type="ORF">MSPICULIGERA_LOCUS18923</name>
</gene>
<feature type="domain" description="EGF-like" evidence="11">
    <location>
        <begin position="129"/>
        <end position="170"/>
    </location>
</feature>
<dbReference type="InterPro" id="IPR049883">
    <property type="entry name" value="NOTCH1_EGF-like"/>
</dbReference>
<feature type="domain" description="EGF-like" evidence="11">
    <location>
        <begin position="285"/>
        <end position="322"/>
    </location>
</feature>
<evidence type="ECO:0000256" key="7">
    <source>
        <dbReference type="SAM" id="MobiDB-lite"/>
    </source>
</evidence>
<dbReference type="Pfam" id="PF12661">
    <property type="entry name" value="hEGF"/>
    <property type="match status" value="2"/>
</dbReference>
<keyword evidence="4 6" id="KW-1015">Disulfide bond</keyword>
<dbReference type="InterPro" id="IPR009030">
    <property type="entry name" value="Growth_fac_rcpt_cys_sf"/>
</dbReference>
<reference evidence="13" key="1">
    <citation type="submission" date="2023-06" db="EMBL/GenBank/DDBJ databases">
        <authorList>
            <person name="Delattre M."/>
        </authorList>
    </citation>
    <scope>NUCLEOTIDE SEQUENCE</scope>
    <source>
        <strain evidence="13">AF72</strain>
    </source>
</reference>
<dbReference type="InterPro" id="IPR036465">
    <property type="entry name" value="vWFA_dom_sf"/>
</dbReference>
<feature type="chain" id="PRO_5041384484" evidence="9">
    <location>
        <begin position="19"/>
        <end position="2115"/>
    </location>
</feature>
<dbReference type="FunFam" id="3.40.50.410:FF:000047">
    <property type="entry name" value="von Willebrand factor A domain containing 2"/>
    <property type="match status" value="1"/>
</dbReference>
<dbReference type="PROSITE" id="PS01187">
    <property type="entry name" value="EGF_CA"/>
    <property type="match status" value="1"/>
</dbReference>
<feature type="domain" description="EGF-like" evidence="11">
    <location>
        <begin position="1157"/>
        <end position="1196"/>
    </location>
</feature>
<feature type="disulfide bond" evidence="6">
    <location>
        <begin position="1828"/>
        <end position="1837"/>
    </location>
</feature>
<dbReference type="GO" id="GO:0005509">
    <property type="term" value="F:calcium ion binding"/>
    <property type="evidence" value="ECO:0007669"/>
    <property type="project" value="InterPro"/>
</dbReference>
<keyword evidence="5" id="KW-0325">Glycoprotein</keyword>
<evidence type="ECO:0000256" key="5">
    <source>
        <dbReference type="ARBA" id="ARBA00023180"/>
    </source>
</evidence>
<organism evidence="13 14">
    <name type="scientific">Mesorhabditis spiculigera</name>
    <dbReference type="NCBI Taxonomy" id="96644"/>
    <lineage>
        <taxon>Eukaryota</taxon>
        <taxon>Metazoa</taxon>
        <taxon>Ecdysozoa</taxon>
        <taxon>Nematoda</taxon>
        <taxon>Chromadorea</taxon>
        <taxon>Rhabditida</taxon>
        <taxon>Rhabditina</taxon>
        <taxon>Rhabditomorpha</taxon>
        <taxon>Rhabditoidea</taxon>
        <taxon>Rhabditidae</taxon>
        <taxon>Mesorhabditinae</taxon>
        <taxon>Mesorhabditis</taxon>
    </lineage>
</organism>
<dbReference type="PROSITE" id="PS00022">
    <property type="entry name" value="EGF_1"/>
    <property type="match status" value="1"/>
</dbReference>
<keyword evidence="14" id="KW-1185">Reference proteome</keyword>
<feature type="signal peptide" evidence="9">
    <location>
        <begin position="1"/>
        <end position="18"/>
    </location>
</feature>
<evidence type="ECO:0000259" key="10">
    <source>
        <dbReference type="PROSITE" id="PS50024"/>
    </source>
</evidence>
<keyword evidence="2 9" id="KW-0732">Signal</keyword>
<dbReference type="Pfam" id="PF00092">
    <property type="entry name" value="VWA"/>
    <property type="match status" value="1"/>
</dbReference>
<dbReference type="PANTHER" id="PTHR24039:SF34">
    <property type="entry name" value="TRANSMEMBRANE CELL ADHESION RECEPTOR MUA-3"/>
    <property type="match status" value="1"/>
</dbReference>
<keyword evidence="1 6" id="KW-0245">EGF-like domain</keyword>
<dbReference type="SUPFAM" id="SSF57184">
    <property type="entry name" value="Growth factor receptor domain"/>
    <property type="match status" value="3"/>
</dbReference>
<evidence type="ECO:0000256" key="1">
    <source>
        <dbReference type="ARBA" id="ARBA00022536"/>
    </source>
</evidence>
<evidence type="ECO:0000313" key="14">
    <source>
        <dbReference type="Proteomes" id="UP001177023"/>
    </source>
</evidence>
<feature type="disulfide bond" evidence="6">
    <location>
        <begin position="1809"/>
        <end position="1826"/>
    </location>
</feature>
<dbReference type="InterPro" id="IPR013032">
    <property type="entry name" value="EGF-like_CS"/>
</dbReference>
<dbReference type="InterPro" id="IPR000742">
    <property type="entry name" value="EGF"/>
</dbReference>
<dbReference type="Pfam" id="PF25478">
    <property type="entry name" value="EGF_Mua-3"/>
    <property type="match status" value="1"/>
</dbReference>
<feature type="domain" description="EGF-like" evidence="11">
    <location>
        <begin position="1109"/>
        <end position="1148"/>
    </location>
</feature>
<dbReference type="Pfam" id="PF25314">
    <property type="entry name" value="TNFR_nem"/>
    <property type="match status" value="2"/>
</dbReference>
<evidence type="ECO:0000256" key="9">
    <source>
        <dbReference type="SAM" id="SignalP"/>
    </source>
</evidence>
<dbReference type="SMART" id="SM00181">
    <property type="entry name" value="EGF"/>
    <property type="match status" value="27"/>
</dbReference>
<feature type="domain" description="EGF-like" evidence="11">
    <location>
        <begin position="334"/>
        <end position="372"/>
    </location>
</feature>
<feature type="domain" description="VWFA" evidence="12">
    <location>
        <begin position="444"/>
        <end position="623"/>
    </location>
</feature>
<feature type="non-terminal residue" evidence="13">
    <location>
        <position position="2115"/>
    </location>
</feature>
<dbReference type="PROSITE" id="PS01186">
    <property type="entry name" value="EGF_2"/>
    <property type="match status" value="2"/>
</dbReference>
<dbReference type="Gene3D" id="2.10.25.10">
    <property type="entry name" value="Laminin"/>
    <property type="match status" value="16"/>
</dbReference>
<feature type="domain" description="EGF-like" evidence="11">
    <location>
        <begin position="961"/>
        <end position="1000"/>
    </location>
</feature>
<dbReference type="SUPFAM" id="SSF53300">
    <property type="entry name" value="vWA-like"/>
    <property type="match status" value="1"/>
</dbReference>
<evidence type="ECO:0000259" key="11">
    <source>
        <dbReference type="PROSITE" id="PS50026"/>
    </source>
</evidence>
<dbReference type="SMART" id="SM00200">
    <property type="entry name" value="SEA"/>
    <property type="match status" value="2"/>
</dbReference>
<comment type="caution">
    <text evidence="13">The sequence shown here is derived from an EMBL/GenBank/DDBJ whole genome shotgun (WGS) entry which is preliminary data.</text>
</comment>
<keyword evidence="8" id="KW-1133">Transmembrane helix</keyword>
<dbReference type="SMART" id="SM00179">
    <property type="entry name" value="EGF_CA"/>
    <property type="match status" value="16"/>
</dbReference>
<dbReference type="Pfam" id="PF07645">
    <property type="entry name" value="EGF_CA"/>
    <property type="match status" value="8"/>
</dbReference>
<dbReference type="PANTHER" id="PTHR24039">
    <property type="entry name" value="FIBRILLIN-RELATED"/>
    <property type="match status" value="1"/>
</dbReference>